<name>A0A8I2H5U7_9GAMM</name>
<dbReference type="AlphaFoldDB" id="A0A8I2H5U7"/>
<feature type="transmembrane region" description="Helical" evidence="1">
    <location>
        <begin position="76"/>
        <end position="93"/>
    </location>
</feature>
<dbReference type="PANTHER" id="PTHR39594">
    <property type="entry name" value="PROTEIN YCHQ"/>
    <property type="match status" value="1"/>
</dbReference>
<dbReference type="GO" id="GO:0005886">
    <property type="term" value="C:plasma membrane"/>
    <property type="evidence" value="ECO:0007669"/>
    <property type="project" value="TreeGrafter"/>
</dbReference>
<organism evidence="2 4">
    <name type="scientific">Pseudoalteromonas maricaloris</name>
    <dbReference type="NCBI Taxonomy" id="184924"/>
    <lineage>
        <taxon>Bacteria</taxon>
        <taxon>Pseudomonadati</taxon>
        <taxon>Pseudomonadota</taxon>
        <taxon>Gammaproteobacteria</taxon>
        <taxon>Alteromonadales</taxon>
        <taxon>Pseudoalteromonadaceae</taxon>
        <taxon>Pseudoalteromonas</taxon>
    </lineage>
</organism>
<keyword evidence="1" id="KW-0812">Transmembrane</keyword>
<evidence type="ECO:0000313" key="4">
    <source>
        <dbReference type="Proteomes" id="UP000646877"/>
    </source>
</evidence>
<feature type="transmembrane region" description="Helical" evidence="1">
    <location>
        <begin position="41"/>
        <end position="64"/>
    </location>
</feature>
<protein>
    <submittedName>
        <fullName evidence="2">SirB2 family protein</fullName>
    </submittedName>
</protein>
<evidence type="ECO:0000256" key="1">
    <source>
        <dbReference type="SAM" id="Phobius"/>
    </source>
</evidence>
<keyword evidence="1" id="KW-1133">Transmembrane helix</keyword>
<evidence type="ECO:0000313" key="3">
    <source>
        <dbReference type="EMBL" id="WOX29459.1"/>
    </source>
</evidence>
<reference evidence="2" key="1">
    <citation type="submission" date="2019-10" db="EMBL/GenBank/DDBJ databases">
        <authorList>
            <person name="Paulsen S."/>
        </authorList>
    </citation>
    <scope>NUCLEOTIDE SEQUENCE</scope>
    <source>
        <strain evidence="2">LMG 19692</strain>
    </source>
</reference>
<dbReference type="RefSeq" id="WP_029215915.1">
    <property type="nucleotide sequence ID" value="NZ_CBCSDF010000014.1"/>
</dbReference>
<dbReference type="Proteomes" id="UP000646877">
    <property type="component" value="Unassembled WGS sequence"/>
</dbReference>
<dbReference type="PIRSF" id="PIRSF005610">
    <property type="entry name" value="SirB"/>
    <property type="match status" value="1"/>
</dbReference>
<dbReference type="Pfam" id="PF04247">
    <property type="entry name" value="SirB"/>
    <property type="match status" value="1"/>
</dbReference>
<proteinExistence type="predicted"/>
<sequence>MDYMALKHTHLLFVVLSIVLFYTRAFSRLGSGKLATNKGVFITSHSVDTLLLVTAVILAVTAGLNPAQQPWLLQKIVLVFGYIALGFVIAKASVKKTKYLALGAATLVLMAIAHLAVSKQGFFA</sequence>
<dbReference type="EMBL" id="WEIA01000009">
    <property type="protein sequence ID" value="NLR22532.1"/>
    <property type="molecule type" value="Genomic_DNA"/>
</dbReference>
<evidence type="ECO:0000313" key="5">
    <source>
        <dbReference type="Proteomes" id="UP001304419"/>
    </source>
</evidence>
<dbReference type="Proteomes" id="UP001304419">
    <property type="component" value="Chromosome 1"/>
</dbReference>
<reference evidence="3 5" key="2">
    <citation type="submission" date="2023-10" db="EMBL/GenBank/DDBJ databases">
        <title>To unveil natural product biosynthetic capacity in Pseudoalteromonas.</title>
        <authorList>
            <person name="Wang J."/>
        </authorList>
    </citation>
    <scope>NUCLEOTIDE SEQUENCE [LARGE SCALE GENOMIC DNA]</scope>
    <source>
        <strain evidence="3 5">DSM 15914</strain>
    </source>
</reference>
<feature type="transmembrane region" description="Helical" evidence="1">
    <location>
        <begin position="99"/>
        <end position="117"/>
    </location>
</feature>
<dbReference type="GeneID" id="98334789"/>
<dbReference type="InterPro" id="IPR007360">
    <property type="entry name" value="SirB"/>
</dbReference>
<dbReference type="EMBL" id="CP137578">
    <property type="protein sequence ID" value="WOX29459.1"/>
    <property type="molecule type" value="Genomic_DNA"/>
</dbReference>
<gene>
    <name evidence="2" type="ORF">F9Y85_14725</name>
    <name evidence="3" type="ORF">R5H13_04135</name>
</gene>
<keyword evidence="1" id="KW-0472">Membrane</keyword>
<keyword evidence="5" id="KW-1185">Reference proteome</keyword>
<evidence type="ECO:0000313" key="2">
    <source>
        <dbReference type="EMBL" id="NLR22532.1"/>
    </source>
</evidence>
<accession>A0A8I2H5U7</accession>
<dbReference type="PANTHER" id="PTHR39594:SF1">
    <property type="entry name" value="PROTEIN YCHQ"/>
    <property type="match status" value="1"/>
</dbReference>